<accession>A0A381SMT8</accession>
<reference evidence="2" key="1">
    <citation type="submission" date="2018-05" db="EMBL/GenBank/DDBJ databases">
        <authorList>
            <person name="Lanie J.A."/>
            <person name="Ng W.-L."/>
            <person name="Kazmierczak K.M."/>
            <person name="Andrzejewski T.M."/>
            <person name="Davidsen T.M."/>
            <person name="Wayne K.J."/>
            <person name="Tettelin H."/>
            <person name="Glass J.I."/>
            <person name="Rusch D."/>
            <person name="Podicherti R."/>
            <person name="Tsui H.-C.T."/>
            <person name="Winkler M.E."/>
        </authorList>
    </citation>
    <scope>NUCLEOTIDE SEQUENCE</scope>
</reference>
<sequence>MAITFKRLKKLILETGPLILLFYICISEFHTQFYYWKIFSFNLQFIIIYYWILRDPDILGYGFIFLSGLINDVVLSLPLGTSALCYLFVSLVAAYVRNATVRSSLFTDWFTFIIAILIGNFLYFFLMNKFAGAQVEYISIFYNSFFTFIFYPFFWVLFEFYRKFIIAGAK</sequence>
<feature type="transmembrane region" description="Helical" evidence="1">
    <location>
        <begin position="138"/>
        <end position="161"/>
    </location>
</feature>
<feature type="transmembrane region" description="Helical" evidence="1">
    <location>
        <begin position="108"/>
        <end position="126"/>
    </location>
</feature>
<organism evidence="2">
    <name type="scientific">marine metagenome</name>
    <dbReference type="NCBI Taxonomy" id="408172"/>
    <lineage>
        <taxon>unclassified sequences</taxon>
        <taxon>metagenomes</taxon>
        <taxon>ecological metagenomes</taxon>
    </lineage>
</organism>
<evidence type="ECO:0008006" key="3">
    <source>
        <dbReference type="Google" id="ProtNLM"/>
    </source>
</evidence>
<keyword evidence="1" id="KW-0472">Membrane</keyword>
<dbReference type="AlphaFoldDB" id="A0A381SMT8"/>
<evidence type="ECO:0000256" key="1">
    <source>
        <dbReference type="SAM" id="Phobius"/>
    </source>
</evidence>
<dbReference type="EMBL" id="UINC01003244">
    <property type="protein sequence ID" value="SVA04608.1"/>
    <property type="molecule type" value="Genomic_DNA"/>
</dbReference>
<name>A0A381SMT8_9ZZZZ</name>
<protein>
    <recommendedName>
        <fullName evidence="3">Rod shape-determining protein MreD</fullName>
    </recommendedName>
</protein>
<proteinExistence type="predicted"/>
<keyword evidence="1" id="KW-0812">Transmembrane</keyword>
<feature type="transmembrane region" description="Helical" evidence="1">
    <location>
        <begin position="34"/>
        <end position="53"/>
    </location>
</feature>
<gene>
    <name evidence="2" type="ORF">METZ01_LOCUS57462</name>
</gene>
<evidence type="ECO:0000313" key="2">
    <source>
        <dbReference type="EMBL" id="SVA04608.1"/>
    </source>
</evidence>
<feature type="transmembrane region" description="Helical" evidence="1">
    <location>
        <begin position="73"/>
        <end position="96"/>
    </location>
</feature>
<keyword evidence="1" id="KW-1133">Transmembrane helix</keyword>